<dbReference type="Proteomes" id="UP000290273">
    <property type="component" value="Unassembled WGS sequence"/>
</dbReference>
<name>A0ABY0EV32_CLOTA</name>
<organism evidence="1 2">
    <name type="scientific">Clostridium tetani</name>
    <dbReference type="NCBI Taxonomy" id="1513"/>
    <lineage>
        <taxon>Bacteria</taxon>
        <taxon>Bacillati</taxon>
        <taxon>Bacillota</taxon>
        <taxon>Clostridia</taxon>
        <taxon>Eubacteriales</taxon>
        <taxon>Clostridiaceae</taxon>
        <taxon>Clostridium</taxon>
    </lineage>
</organism>
<evidence type="ECO:0000313" key="1">
    <source>
        <dbReference type="EMBL" id="RXI58092.1"/>
    </source>
</evidence>
<reference evidence="1 2" key="1">
    <citation type="submission" date="2018-06" db="EMBL/GenBank/DDBJ databases">
        <title>Genome conservation of Clostridium tetani.</title>
        <authorList>
            <person name="Bruggemann H."/>
            <person name="Popoff M.R."/>
        </authorList>
    </citation>
    <scope>NUCLEOTIDE SEQUENCE [LARGE SCALE GENOMIC DNA]</scope>
    <source>
        <strain evidence="1 2">63.05</strain>
    </source>
</reference>
<dbReference type="EMBL" id="QMAU01000015">
    <property type="protein sequence ID" value="RXI58092.1"/>
    <property type="molecule type" value="Genomic_DNA"/>
</dbReference>
<evidence type="ECO:0000313" key="2">
    <source>
        <dbReference type="Proteomes" id="UP000290273"/>
    </source>
</evidence>
<accession>A0ABY0EV32</accession>
<dbReference type="RefSeq" id="WP_039261076.1">
    <property type="nucleotide sequence ID" value="NZ_CASHSX010000016.1"/>
</dbReference>
<protein>
    <submittedName>
        <fullName evidence="1">Uncharacterized protein</fullName>
    </submittedName>
</protein>
<proteinExistence type="predicted"/>
<sequence>MNNKYQRCKNKKVTAPEVPVQEQYIGKCVYCNKINEFTLSTKIDDIPKYCMNCGKPIIYQRNHTV</sequence>
<comment type="caution">
    <text evidence="1">The sequence shown here is derived from an EMBL/GenBank/DDBJ whole genome shotgun (WGS) entry which is preliminary data.</text>
</comment>
<gene>
    <name evidence="1" type="ORF">DP131_03080</name>
</gene>